<dbReference type="CDD" id="cd07822">
    <property type="entry name" value="SRPBCC_4"/>
    <property type="match status" value="1"/>
</dbReference>
<evidence type="ECO:0008006" key="3">
    <source>
        <dbReference type="Google" id="ProtNLM"/>
    </source>
</evidence>
<dbReference type="AlphaFoldDB" id="A0A126T547"/>
<dbReference type="InterPro" id="IPR019587">
    <property type="entry name" value="Polyketide_cyclase/dehydratase"/>
</dbReference>
<reference evidence="1 2" key="1">
    <citation type="journal article" date="2015" name="Environ. Microbiol.">
        <title>Methane oxidation coupled to nitrate reduction under hypoxia by the Gammaproteobacterium Methylomonas denitrificans, sp. nov. type strain FJG1.</title>
        <authorList>
            <person name="Kits K.D."/>
            <person name="Klotz M.G."/>
            <person name="Stein L.Y."/>
        </authorList>
    </citation>
    <scope>NUCLEOTIDE SEQUENCE [LARGE SCALE GENOMIC DNA]</scope>
    <source>
        <strain evidence="1 2">FJG1</strain>
    </source>
</reference>
<dbReference type="EMBL" id="CP014476">
    <property type="protein sequence ID" value="AMK77180.1"/>
    <property type="molecule type" value="Genomic_DNA"/>
</dbReference>
<dbReference type="Pfam" id="PF10604">
    <property type="entry name" value="Polyketide_cyc2"/>
    <property type="match status" value="1"/>
</dbReference>
<organism evidence="1 2">
    <name type="scientific">Methylomonas denitrificans</name>
    <dbReference type="NCBI Taxonomy" id="1538553"/>
    <lineage>
        <taxon>Bacteria</taxon>
        <taxon>Pseudomonadati</taxon>
        <taxon>Pseudomonadota</taxon>
        <taxon>Gammaproteobacteria</taxon>
        <taxon>Methylococcales</taxon>
        <taxon>Methylococcaceae</taxon>
        <taxon>Methylomonas</taxon>
    </lineage>
</organism>
<gene>
    <name evidence="1" type="ORF">JT25_011900</name>
</gene>
<evidence type="ECO:0000313" key="2">
    <source>
        <dbReference type="Proteomes" id="UP000030512"/>
    </source>
</evidence>
<accession>A0A126T547</accession>
<name>A0A126T547_9GAMM</name>
<dbReference type="KEGG" id="mdn:JT25_011900"/>
<dbReference type="Gene3D" id="3.30.530.20">
    <property type="match status" value="1"/>
</dbReference>
<sequence>MKDQSSIQWPEHYHPQNCPVHVRNELDMAAQPERVWAWLVRAPLWPAWYVNSANLRILESAGTELKPGTRFRWKTFGVTITSTVLEYVPNERLAWDAKGLGVDAYHAWLLRPSANGCDVLTEETQHGWLARLGQLFLPNRMSKYHQIWLESLQDKALSGFPDSD</sequence>
<dbReference type="SUPFAM" id="SSF55961">
    <property type="entry name" value="Bet v1-like"/>
    <property type="match status" value="1"/>
</dbReference>
<dbReference type="Proteomes" id="UP000030512">
    <property type="component" value="Chromosome"/>
</dbReference>
<dbReference type="OrthoDB" id="5965958at2"/>
<evidence type="ECO:0000313" key="1">
    <source>
        <dbReference type="EMBL" id="AMK77180.1"/>
    </source>
</evidence>
<dbReference type="InterPro" id="IPR023393">
    <property type="entry name" value="START-like_dom_sf"/>
</dbReference>
<protein>
    <recommendedName>
        <fullName evidence="3">Polyketide cyclase</fullName>
    </recommendedName>
</protein>
<keyword evidence="2" id="KW-1185">Reference proteome</keyword>
<dbReference type="STRING" id="1538553.JT25_011900"/>
<dbReference type="RefSeq" id="WP_036276322.1">
    <property type="nucleotide sequence ID" value="NZ_CP014476.1"/>
</dbReference>
<proteinExistence type="predicted"/>